<dbReference type="SUPFAM" id="SSF52540">
    <property type="entry name" value="P-loop containing nucleoside triphosphate hydrolases"/>
    <property type="match status" value="1"/>
</dbReference>
<keyword evidence="2" id="KW-1185">Reference proteome</keyword>
<dbReference type="InterPro" id="IPR050238">
    <property type="entry name" value="DNA_Rep/Repair_Clamp_Loader"/>
</dbReference>
<dbReference type="Pfam" id="PF13177">
    <property type="entry name" value="DNA_pol3_delta2"/>
    <property type="match status" value="1"/>
</dbReference>
<dbReference type="AlphaFoldDB" id="A0A840L924"/>
<organism evidence="1 2">
    <name type="scientific">Roseateles oligotrophus</name>
    <dbReference type="NCBI Taxonomy" id="1769250"/>
    <lineage>
        <taxon>Bacteria</taxon>
        <taxon>Pseudomonadati</taxon>
        <taxon>Pseudomonadota</taxon>
        <taxon>Betaproteobacteria</taxon>
        <taxon>Burkholderiales</taxon>
        <taxon>Sphaerotilaceae</taxon>
        <taxon>Roseateles</taxon>
    </lineage>
</organism>
<reference evidence="1 2" key="1">
    <citation type="submission" date="2020-08" db="EMBL/GenBank/DDBJ databases">
        <title>Functional genomics of gut bacteria from endangered species of beetles.</title>
        <authorList>
            <person name="Carlos-Shanley C."/>
        </authorList>
    </citation>
    <scope>NUCLEOTIDE SEQUENCE [LARGE SCALE GENOMIC DNA]</scope>
    <source>
        <strain evidence="1 2">S00239</strain>
    </source>
</reference>
<dbReference type="Gene3D" id="3.40.50.300">
    <property type="entry name" value="P-loop containing nucleotide triphosphate hydrolases"/>
    <property type="match status" value="1"/>
</dbReference>
<dbReference type="RefSeq" id="WP_184300394.1">
    <property type="nucleotide sequence ID" value="NZ_JACHLP010000005.1"/>
</dbReference>
<sequence>MLGPDQKLPLPWLAQPLSQALATARSHALVVQGPAGVGQFDLALLLAQAYLCEAPLQDPERPRWACGNCASCHLFQSHTHPDFLLLLPDALREPLGWAQESETPAKESKSKPSREIKIEAVRGMLGFAQATSARGRAKVVVVYPAEALNTVAANALLKTLEEPAGLLRFVLASSEPAALLPTIRSRCQPLPLGLPAHAPSLQWLKEQGVEGAEVLLAAAGGRPQEARDWFEAGLRAAAWQQLPQRLARGEAAALSDWSQPRAIDALQRLCHDLLRVAHGAAPSFFPAASLPAPKLAAPLQAWEAALRRAARHAEHPLNAGLLMESLFAQGQQALREASNRQSQEVQRRNG</sequence>
<dbReference type="PANTHER" id="PTHR11669:SF8">
    <property type="entry name" value="DNA POLYMERASE III SUBUNIT DELTA"/>
    <property type="match status" value="1"/>
</dbReference>
<dbReference type="GO" id="GO:0006261">
    <property type="term" value="P:DNA-templated DNA replication"/>
    <property type="evidence" value="ECO:0007669"/>
    <property type="project" value="TreeGrafter"/>
</dbReference>
<gene>
    <name evidence="1" type="ORF">HNP55_002797</name>
</gene>
<protein>
    <submittedName>
        <fullName evidence="1">DNA polymerase-3 subunit delta</fullName>
        <ecNumber evidence="1">2.7.7.7</ecNumber>
    </submittedName>
</protein>
<dbReference type="EC" id="2.7.7.7" evidence="1"/>
<dbReference type="EMBL" id="JACHLP010000005">
    <property type="protein sequence ID" value="MBB4844261.1"/>
    <property type="molecule type" value="Genomic_DNA"/>
</dbReference>
<comment type="caution">
    <text evidence="1">The sequence shown here is derived from an EMBL/GenBank/DDBJ whole genome shotgun (WGS) entry which is preliminary data.</text>
</comment>
<evidence type="ECO:0000313" key="1">
    <source>
        <dbReference type="EMBL" id="MBB4844261.1"/>
    </source>
</evidence>
<proteinExistence type="predicted"/>
<dbReference type="GO" id="GO:0009360">
    <property type="term" value="C:DNA polymerase III complex"/>
    <property type="evidence" value="ECO:0007669"/>
    <property type="project" value="TreeGrafter"/>
</dbReference>
<dbReference type="PANTHER" id="PTHR11669">
    <property type="entry name" value="REPLICATION FACTOR C / DNA POLYMERASE III GAMMA-TAU SUBUNIT"/>
    <property type="match status" value="1"/>
</dbReference>
<name>A0A840L924_9BURK</name>
<keyword evidence="1" id="KW-0548">Nucleotidyltransferase</keyword>
<dbReference type="Proteomes" id="UP000562027">
    <property type="component" value="Unassembled WGS sequence"/>
</dbReference>
<dbReference type="GO" id="GO:0003887">
    <property type="term" value="F:DNA-directed DNA polymerase activity"/>
    <property type="evidence" value="ECO:0007669"/>
    <property type="project" value="UniProtKB-EC"/>
</dbReference>
<keyword evidence="1" id="KW-0808">Transferase</keyword>
<evidence type="ECO:0000313" key="2">
    <source>
        <dbReference type="Proteomes" id="UP000562027"/>
    </source>
</evidence>
<accession>A0A840L924</accession>
<dbReference type="InterPro" id="IPR027417">
    <property type="entry name" value="P-loop_NTPase"/>
</dbReference>